<proteinExistence type="predicted"/>
<evidence type="ECO:0000313" key="3">
    <source>
        <dbReference type="EMBL" id="PKY08400.1"/>
    </source>
</evidence>
<keyword evidence="2" id="KW-0732">Signal</keyword>
<gene>
    <name evidence="3" type="ORF">P168DRAFT_16075</name>
</gene>
<dbReference type="RefSeq" id="XP_024696994.1">
    <property type="nucleotide sequence ID" value="XM_024832853.1"/>
</dbReference>
<feature type="transmembrane region" description="Helical" evidence="1">
    <location>
        <begin position="35"/>
        <end position="59"/>
    </location>
</feature>
<keyword evidence="1" id="KW-0812">Transmembrane</keyword>
<dbReference type="VEuPathDB" id="FungiDB:P168DRAFT_16075"/>
<evidence type="ECO:0000313" key="4">
    <source>
        <dbReference type="Proteomes" id="UP000234254"/>
    </source>
</evidence>
<evidence type="ECO:0008006" key="5">
    <source>
        <dbReference type="Google" id="ProtNLM"/>
    </source>
</evidence>
<dbReference type="AlphaFoldDB" id="A0A2I1DEX6"/>
<protein>
    <recommendedName>
        <fullName evidence="5">Secreted protein</fullName>
    </recommendedName>
</protein>
<feature type="signal peptide" evidence="2">
    <location>
        <begin position="1"/>
        <end position="19"/>
    </location>
</feature>
<comment type="caution">
    <text evidence="3">The sequence shown here is derived from an EMBL/GenBank/DDBJ whole genome shotgun (WGS) entry which is preliminary data.</text>
</comment>
<reference evidence="3" key="1">
    <citation type="submission" date="2016-12" db="EMBL/GenBank/DDBJ databases">
        <title>The genomes of Aspergillus section Nigri reveals drivers in fungal speciation.</title>
        <authorList>
            <consortium name="DOE Joint Genome Institute"/>
            <person name="Vesth T.C."/>
            <person name="Nybo J."/>
            <person name="Theobald S."/>
            <person name="Brandl J."/>
            <person name="Frisvad J.C."/>
            <person name="Nielsen K.F."/>
            <person name="Lyhne E.K."/>
            <person name="Kogle M.E."/>
            <person name="Kuo A."/>
            <person name="Riley R."/>
            <person name="Clum A."/>
            <person name="Nolan M."/>
            <person name="Lipzen A."/>
            <person name="Salamov A."/>
            <person name="Henrissat B."/>
            <person name="Wiebenga A."/>
            <person name="De vries R.P."/>
            <person name="Grigoriev I.V."/>
            <person name="Mortensen U.H."/>
            <person name="Andersen M.R."/>
            <person name="Baker S.E."/>
        </authorList>
    </citation>
    <scope>NUCLEOTIDE SEQUENCE</scope>
    <source>
        <strain evidence="3">IBT 28561</strain>
    </source>
</reference>
<dbReference type="GeneID" id="36540376"/>
<feature type="chain" id="PRO_5014196231" description="Secreted protein" evidence="2">
    <location>
        <begin position="20"/>
        <end position="65"/>
    </location>
</feature>
<dbReference type="Proteomes" id="UP000234254">
    <property type="component" value="Unassembled WGS sequence"/>
</dbReference>
<sequence>MMFMPFYVLICLFLFSSHLFPPFPFCLIFEDCTKIIYWSLHGISLLPRGLVWMHLIPWLPRRPVL</sequence>
<keyword evidence="1" id="KW-1133">Transmembrane helix</keyword>
<keyword evidence="4" id="KW-1185">Reference proteome</keyword>
<keyword evidence="1" id="KW-0472">Membrane</keyword>
<dbReference type="EMBL" id="MSFM01000001">
    <property type="protein sequence ID" value="PKY08400.1"/>
    <property type="molecule type" value="Genomic_DNA"/>
</dbReference>
<accession>A0A2I1DEX6</accession>
<evidence type="ECO:0000256" key="2">
    <source>
        <dbReference type="SAM" id="SignalP"/>
    </source>
</evidence>
<name>A0A2I1DEX6_ASPC2</name>
<organism evidence="3 4">
    <name type="scientific">Aspergillus campestris (strain IBT 28561)</name>
    <dbReference type="NCBI Taxonomy" id="1392248"/>
    <lineage>
        <taxon>Eukaryota</taxon>
        <taxon>Fungi</taxon>
        <taxon>Dikarya</taxon>
        <taxon>Ascomycota</taxon>
        <taxon>Pezizomycotina</taxon>
        <taxon>Eurotiomycetes</taxon>
        <taxon>Eurotiomycetidae</taxon>
        <taxon>Eurotiales</taxon>
        <taxon>Aspergillaceae</taxon>
        <taxon>Aspergillus</taxon>
        <taxon>Aspergillus subgen. Circumdati</taxon>
    </lineage>
</organism>
<evidence type="ECO:0000256" key="1">
    <source>
        <dbReference type="SAM" id="Phobius"/>
    </source>
</evidence>